<evidence type="ECO:0000256" key="7">
    <source>
        <dbReference type="ARBA" id="ARBA00023136"/>
    </source>
</evidence>
<comment type="subcellular location">
    <subcellularLocation>
        <location evidence="1">Cell membrane</location>
        <topology evidence="1">Peripheral membrane protein</topology>
    </subcellularLocation>
</comment>
<dbReference type="GO" id="GO:0005524">
    <property type="term" value="F:ATP binding"/>
    <property type="evidence" value="ECO:0007669"/>
    <property type="project" value="UniProtKB-KW"/>
</dbReference>
<keyword evidence="3" id="KW-0813">Transport</keyword>
<dbReference type="EMBL" id="CAADRN010000146">
    <property type="protein sequence ID" value="VFU13749.1"/>
    <property type="molecule type" value="Genomic_DNA"/>
</dbReference>
<evidence type="ECO:0000256" key="1">
    <source>
        <dbReference type="ARBA" id="ARBA00004202"/>
    </source>
</evidence>
<dbReference type="InterPro" id="IPR017871">
    <property type="entry name" value="ABC_transporter-like_CS"/>
</dbReference>
<evidence type="ECO:0000313" key="9">
    <source>
        <dbReference type="EMBL" id="VFU13749.1"/>
    </source>
</evidence>
<dbReference type="InterPro" id="IPR003593">
    <property type="entry name" value="AAA+_ATPase"/>
</dbReference>
<dbReference type="Gene3D" id="3.40.50.300">
    <property type="entry name" value="P-loop containing nucleotide triphosphate hydrolases"/>
    <property type="match status" value="1"/>
</dbReference>
<dbReference type="AlphaFoldDB" id="A0A485LY56"/>
<dbReference type="PANTHER" id="PTHR43166:SF9">
    <property type="entry name" value="GLUTAMATE_ASPARTATE IMPORT ATP-BINDING PROTEIN GLTL"/>
    <property type="match status" value="1"/>
</dbReference>
<keyword evidence="5" id="KW-0547">Nucleotide-binding</keyword>
<keyword evidence="6 9" id="KW-0067">ATP-binding</keyword>
<keyword evidence="4" id="KW-1003">Cell membrane</keyword>
<dbReference type="InterPro" id="IPR003439">
    <property type="entry name" value="ABC_transporter-like_ATP-bd"/>
</dbReference>
<evidence type="ECO:0000256" key="5">
    <source>
        <dbReference type="ARBA" id="ARBA00022741"/>
    </source>
</evidence>
<organism evidence="9">
    <name type="scientific">anaerobic digester metagenome</name>
    <dbReference type="NCBI Taxonomy" id="1263854"/>
    <lineage>
        <taxon>unclassified sequences</taxon>
        <taxon>metagenomes</taxon>
        <taxon>ecological metagenomes</taxon>
    </lineage>
</organism>
<gene>
    <name evidence="9" type="primary">artM</name>
    <name evidence="9" type="ORF">SCFA_230004</name>
</gene>
<dbReference type="PROSITE" id="PS00211">
    <property type="entry name" value="ABC_TRANSPORTER_1"/>
    <property type="match status" value="1"/>
</dbReference>
<feature type="domain" description="ABC transporter" evidence="8">
    <location>
        <begin position="2"/>
        <end position="236"/>
    </location>
</feature>
<dbReference type="FunFam" id="3.40.50.300:FF:000020">
    <property type="entry name" value="Amino acid ABC transporter ATP-binding component"/>
    <property type="match status" value="1"/>
</dbReference>
<name>A0A485LY56_9ZZZZ</name>
<proteinExistence type="inferred from homology"/>
<comment type="similarity">
    <text evidence="2">Belongs to the ABC transporter superfamily.</text>
</comment>
<evidence type="ECO:0000256" key="2">
    <source>
        <dbReference type="ARBA" id="ARBA00005417"/>
    </source>
</evidence>
<dbReference type="GO" id="GO:0016887">
    <property type="term" value="F:ATP hydrolysis activity"/>
    <property type="evidence" value="ECO:0007669"/>
    <property type="project" value="InterPro"/>
</dbReference>
<reference evidence="9" key="1">
    <citation type="submission" date="2019-03" db="EMBL/GenBank/DDBJ databases">
        <authorList>
            <person name="Hao L."/>
        </authorList>
    </citation>
    <scope>NUCLEOTIDE SEQUENCE</scope>
</reference>
<accession>A0A485LY56</accession>
<dbReference type="PANTHER" id="PTHR43166">
    <property type="entry name" value="AMINO ACID IMPORT ATP-BINDING PROTEIN"/>
    <property type="match status" value="1"/>
</dbReference>
<dbReference type="SMART" id="SM00382">
    <property type="entry name" value="AAA"/>
    <property type="match status" value="1"/>
</dbReference>
<evidence type="ECO:0000259" key="8">
    <source>
        <dbReference type="PROSITE" id="PS50893"/>
    </source>
</evidence>
<dbReference type="Pfam" id="PF00005">
    <property type="entry name" value="ABC_tran"/>
    <property type="match status" value="1"/>
</dbReference>
<protein>
    <submittedName>
        <fullName evidence="9">Arginine transport ATP-binding protein ArtM</fullName>
    </submittedName>
</protein>
<dbReference type="PROSITE" id="PS50893">
    <property type="entry name" value="ABC_TRANSPORTER_2"/>
    <property type="match status" value="1"/>
</dbReference>
<dbReference type="InterPro" id="IPR027417">
    <property type="entry name" value="P-loop_NTPase"/>
</dbReference>
<evidence type="ECO:0000256" key="4">
    <source>
        <dbReference type="ARBA" id="ARBA00022475"/>
    </source>
</evidence>
<dbReference type="GO" id="GO:0005886">
    <property type="term" value="C:plasma membrane"/>
    <property type="evidence" value="ECO:0007669"/>
    <property type="project" value="UniProtKB-SubCell"/>
</dbReference>
<sequence length="359" mass="40532">MIRTEHLSKSFGELKVLKDVTTRIKKGEIVSIIGPSGTGKSTLLRCLNLLEMPSSGRIYFNNVDLLAKTTNVPKIRQKMGMVFQSFNLYTHLSVLENLTIGPIKLLRKSKAEAELKALELLKLVGLAEKAASFPDELSGGQKQRVAIARCLAMEPGVMLFDEPTSALDPTMTSEVLAVIRRLAKEGMTMVIVTHEMEIARSISSRVFYMDEGIIYEEGTPQQIFENPQREKTREFINRVRRYYYQITSKDYDLYAMNAEIEAFCEKHLLSRKVCGNVLLLAEEILGLQRDFSDITLSLAYSEKDGRLEFVFESAGEPANPLEEGRQDDDLGIILIKSRCDSIQYKYENGKNILLLEVKG</sequence>
<evidence type="ECO:0000256" key="6">
    <source>
        <dbReference type="ARBA" id="ARBA00022840"/>
    </source>
</evidence>
<dbReference type="SUPFAM" id="SSF52540">
    <property type="entry name" value="P-loop containing nucleoside triphosphate hydrolases"/>
    <property type="match status" value="1"/>
</dbReference>
<dbReference type="InterPro" id="IPR050086">
    <property type="entry name" value="MetN_ABC_transporter-like"/>
</dbReference>
<dbReference type="CDD" id="cd03262">
    <property type="entry name" value="ABC_HisP_GlnQ"/>
    <property type="match status" value="1"/>
</dbReference>
<evidence type="ECO:0000256" key="3">
    <source>
        <dbReference type="ARBA" id="ARBA00022448"/>
    </source>
</evidence>
<keyword evidence="7" id="KW-0472">Membrane</keyword>